<protein>
    <submittedName>
        <fullName evidence="1">Uncharacterized protein</fullName>
    </submittedName>
</protein>
<comment type="caution">
    <text evidence="1">The sequence shown here is derived from an EMBL/GenBank/DDBJ whole genome shotgun (WGS) entry which is preliminary data.</text>
</comment>
<dbReference type="GeneID" id="87870740"/>
<dbReference type="Proteomes" id="UP001285908">
    <property type="component" value="Unassembled WGS sequence"/>
</dbReference>
<dbReference type="EMBL" id="JAULSX010000006">
    <property type="protein sequence ID" value="KAK3488771.1"/>
    <property type="molecule type" value="Genomic_DNA"/>
</dbReference>
<keyword evidence="2" id="KW-1185">Reference proteome</keyword>
<dbReference type="AlphaFoldDB" id="A0AAJ0I3A6"/>
<sequence length="156" mass="17418">MLSSCRLMMMMAMMMDGQRQPWTDDGRTGRVTMRRSLDNGEDPYYWAGRESSRREALQLTSPCFFCLREREKLFEGERDLVRASPAFYGTLVMSCGLSAGGARSRTELGALYGGISNECHPSALPGRTNDTLPLLAPSSPPPLPSQHVHYVRRGEI</sequence>
<name>A0AAJ0I3A6_9PEZI</name>
<reference evidence="1 2" key="1">
    <citation type="journal article" date="2023" name="Mol. Phylogenet. Evol.">
        <title>Genome-scale phylogeny and comparative genomics of the fungal order Sordariales.</title>
        <authorList>
            <person name="Hensen N."/>
            <person name="Bonometti L."/>
            <person name="Westerberg I."/>
            <person name="Brannstrom I.O."/>
            <person name="Guillou S."/>
            <person name="Cros-Aarteil S."/>
            <person name="Calhoun S."/>
            <person name="Haridas S."/>
            <person name="Kuo A."/>
            <person name="Mondo S."/>
            <person name="Pangilinan J."/>
            <person name="Riley R."/>
            <person name="LaButti K."/>
            <person name="Andreopoulos B."/>
            <person name="Lipzen A."/>
            <person name="Chen C."/>
            <person name="Yan M."/>
            <person name="Daum C."/>
            <person name="Ng V."/>
            <person name="Clum A."/>
            <person name="Steindorff A."/>
            <person name="Ohm R.A."/>
            <person name="Martin F."/>
            <person name="Silar P."/>
            <person name="Natvig D.O."/>
            <person name="Lalanne C."/>
            <person name="Gautier V."/>
            <person name="Ament-Velasquez S.L."/>
            <person name="Kruys A."/>
            <person name="Hutchinson M.I."/>
            <person name="Powell A.J."/>
            <person name="Barry K."/>
            <person name="Miller A.N."/>
            <person name="Grigoriev I.V."/>
            <person name="Debuchy R."/>
            <person name="Gladieux P."/>
            <person name="Hiltunen Thoren M."/>
            <person name="Johannesson H."/>
        </authorList>
    </citation>
    <scope>NUCLEOTIDE SEQUENCE [LARGE SCALE GENOMIC DNA]</scope>
    <source>
        <strain evidence="1 2">FGSC 10403</strain>
    </source>
</reference>
<dbReference type="RefSeq" id="XP_062690478.1">
    <property type="nucleotide sequence ID" value="XM_062833118.1"/>
</dbReference>
<gene>
    <name evidence="1" type="ORF">B0T23DRAFT_184295</name>
</gene>
<proteinExistence type="predicted"/>
<evidence type="ECO:0000313" key="1">
    <source>
        <dbReference type="EMBL" id="KAK3488771.1"/>
    </source>
</evidence>
<organism evidence="1 2">
    <name type="scientific">Neurospora hispaniola</name>
    <dbReference type="NCBI Taxonomy" id="588809"/>
    <lineage>
        <taxon>Eukaryota</taxon>
        <taxon>Fungi</taxon>
        <taxon>Dikarya</taxon>
        <taxon>Ascomycota</taxon>
        <taxon>Pezizomycotina</taxon>
        <taxon>Sordariomycetes</taxon>
        <taxon>Sordariomycetidae</taxon>
        <taxon>Sordariales</taxon>
        <taxon>Sordariaceae</taxon>
        <taxon>Neurospora</taxon>
    </lineage>
</organism>
<evidence type="ECO:0000313" key="2">
    <source>
        <dbReference type="Proteomes" id="UP001285908"/>
    </source>
</evidence>
<accession>A0AAJ0I3A6</accession>